<dbReference type="InterPro" id="IPR056861">
    <property type="entry name" value="HMCN1-like_VWA"/>
</dbReference>
<dbReference type="Proteomes" id="UP001217089">
    <property type="component" value="Unassembled WGS sequence"/>
</dbReference>
<dbReference type="SUPFAM" id="SSF82199">
    <property type="entry name" value="SET domain"/>
    <property type="match status" value="1"/>
</dbReference>
<comment type="subcellular location">
    <subcellularLocation>
        <location evidence="1">Secreted</location>
    </subcellularLocation>
</comment>
<keyword evidence="2" id="KW-0964">Secreted</keyword>
<dbReference type="Pfam" id="PF25106">
    <property type="entry name" value="VWA_4"/>
    <property type="match status" value="1"/>
</dbReference>
<feature type="signal peptide" evidence="5">
    <location>
        <begin position="1"/>
        <end position="19"/>
    </location>
</feature>
<dbReference type="PROSITE" id="PS50280">
    <property type="entry name" value="SET"/>
    <property type="match status" value="1"/>
</dbReference>
<evidence type="ECO:0000256" key="1">
    <source>
        <dbReference type="ARBA" id="ARBA00004613"/>
    </source>
</evidence>
<proteinExistence type="predicted"/>
<dbReference type="PANTHER" id="PTHR14905:SF7">
    <property type="entry name" value="VON WILLEBRAND FACTOR A DOMAIN-CONTAINING PROTEIN 7"/>
    <property type="match status" value="1"/>
</dbReference>
<keyword evidence="4" id="KW-0472">Membrane</keyword>
<gene>
    <name evidence="7" type="ORF">KUTeg_015773</name>
</gene>
<evidence type="ECO:0000259" key="6">
    <source>
        <dbReference type="PROSITE" id="PS50280"/>
    </source>
</evidence>
<evidence type="ECO:0000256" key="2">
    <source>
        <dbReference type="ARBA" id="ARBA00022525"/>
    </source>
</evidence>
<accession>A0ABQ9ET14</accession>
<keyword evidence="4" id="KW-0812">Transmembrane</keyword>
<dbReference type="Pfam" id="PF25107">
    <property type="entry name" value="VWA7_N"/>
    <property type="match status" value="1"/>
</dbReference>
<evidence type="ECO:0000313" key="8">
    <source>
        <dbReference type="Proteomes" id="UP001217089"/>
    </source>
</evidence>
<keyword evidence="4" id="KW-1133">Transmembrane helix</keyword>
<dbReference type="InterPro" id="IPR001214">
    <property type="entry name" value="SET_dom"/>
</dbReference>
<dbReference type="Gene3D" id="3.40.50.410">
    <property type="entry name" value="von Willebrand factor, type A domain"/>
    <property type="match status" value="1"/>
</dbReference>
<organism evidence="7 8">
    <name type="scientific">Tegillarca granosa</name>
    <name type="common">Malaysian cockle</name>
    <name type="synonym">Anadara granosa</name>
    <dbReference type="NCBI Taxonomy" id="220873"/>
    <lineage>
        <taxon>Eukaryota</taxon>
        <taxon>Metazoa</taxon>
        <taxon>Spiralia</taxon>
        <taxon>Lophotrochozoa</taxon>
        <taxon>Mollusca</taxon>
        <taxon>Bivalvia</taxon>
        <taxon>Autobranchia</taxon>
        <taxon>Pteriomorphia</taxon>
        <taxon>Arcoida</taxon>
        <taxon>Arcoidea</taxon>
        <taxon>Arcidae</taxon>
        <taxon>Tegillarca</taxon>
    </lineage>
</organism>
<dbReference type="InterPro" id="IPR036465">
    <property type="entry name" value="vWFA_dom_sf"/>
</dbReference>
<evidence type="ECO:0000256" key="5">
    <source>
        <dbReference type="SAM" id="SignalP"/>
    </source>
</evidence>
<protein>
    <recommendedName>
        <fullName evidence="6">SET domain-containing protein</fullName>
    </recommendedName>
</protein>
<sequence>MYRLVPTLILLLYFELCFCFPPNPESAPGSKSHESITRLGVYGAVANYLKDKKHVTGIFDTNYDRIKEYFISGHYELVSLRGKIEQEAKSKYLKIPALRNLIGQYLYTLQSFYCNTNWVEMRGGTAYLDLGLQNMELVDIATPSSHNDHGKCSHGGPRDSTRTTTANCGINKETSDSFLSPHNHLHEDAALAATKATEHFISGDGSGLVNVFSGKLFEIVFSITKKTSKSLGFVIDVTGSMHKEINDVKIAATDKVKNPVFEPAYYVLSTFSDPENLTTGYVTEYSSNIIEKITNLTVFGGDDCREYAHSGIAKGIFLSSYDSILYLFTDASSKDGHRAQEIINLATEKRIQIDFLLTGTCRRRRRRRSGIVKETKQRYKRQSGFDPDFYRIASATGGTVYDVTSGNLSQVLEKLLQTSFPNTSEGLSLDQVNIDYKSRPENMSNSLQFYVDNKATKLQIQLTGVQSMSQVELMHPNAGLVNVTTSNTTSGLADVINIHVSNNIPMKRKRISPIQDALYWCRAKRDKDGFVIKFINNFIGSGVFTQKKFLKGDFLLEYEGNFYDATYSHGKGRMINDAVGKNINCIPKVVIVDKNPRICFFAAKDLELHAELRYNYGEGLSLPWRQKGSVTGNWTITPKLYNQIILNVTGKSVVDFTYKIMSKGADGYLYKNFFFKILGTDADGSILTRIKWLRISPVQVQLTLVPVYGELLVNQESELSYKIKNVGVSTESFLSKLTDNQGLSVSLTSRNHTVNATSEVQDEFTIIPTTIGNIGTCCLDIVDLYVLDTDGYLATCRLNFRENGYATTVDNVVSDVKNATTKEFDSDNLNVVAIAVGVSAAVVVVIILIVFKLIVQHFGSSAKVKDPSILYSTPKAPDKVMSVHFNPNNEALQRFESVIDDIVKSNNNVQRDRAGEAKISFNGEQIRQGIKDAEILDIASPSENTCKNTLNDQQYRKISGHCPDNIIEVNKLTSGYKSGQNVNKPKSDFVDYSSGNNRFYSIQLRLSESNETLQTLSKYIYVTSVQHPTCKIVYEDGECLLDEVTPDNCKHFKWLAITETTYSSISLSSVTLSNEDVNTQLKNNQRIQII</sequence>
<feature type="domain" description="SET" evidence="6">
    <location>
        <begin position="528"/>
        <end position="617"/>
    </location>
</feature>
<dbReference type="InterPro" id="IPR046341">
    <property type="entry name" value="SET_dom_sf"/>
</dbReference>
<evidence type="ECO:0000313" key="7">
    <source>
        <dbReference type="EMBL" id="KAJ8306732.1"/>
    </source>
</evidence>
<keyword evidence="8" id="KW-1185">Reference proteome</keyword>
<dbReference type="Gene3D" id="2.170.270.10">
    <property type="entry name" value="SET domain"/>
    <property type="match status" value="1"/>
</dbReference>
<reference evidence="7 8" key="1">
    <citation type="submission" date="2022-12" db="EMBL/GenBank/DDBJ databases">
        <title>Chromosome-level genome of Tegillarca granosa.</title>
        <authorList>
            <person name="Kim J."/>
        </authorList>
    </citation>
    <scope>NUCLEOTIDE SEQUENCE [LARGE SCALE GENOMIC DNA]</scope>
    <source>
        <strain evidence="7">Teg-2019</strain>
        <tissue evidence="7">Adductor muscle</tissue>
    </source>
</reference>
<dbReference type="EMBL" id="JARBDR010000811">
    <property type="protein sequence ID" value="KAJ8306732.1"/>
    <property type="molecule type" value="Genomic_DNA"/>
</dbReference>
<comment type="caution">
    <text evidence="7">The sequence shown here is derived from an EMBL/GenBank/DDBJ whole genome shotgun (WGS) entry which is preliminary data.</text>
</comment>
<feature type="chain" id="PRO_5047245450" description="SET domain-containing protein" evidence="5">
    <location>
        <begin position="20"/>
        <end position="1090"/>
    </location>
</feature>
<keyword evidence="3 5" id="KW-0732">Signal</keyword>
<dbReference type="SUPFAM" id="SSF53300">
    <property type="entry name" value="vWA-like"/>
    <property type="match status" value="1"/>
</dbReference>
<name>A0ABQ9ET14_TEGGR</name>
<evidence type="ECO:0000256" key="4">
    <source>
        <dbReference type="SAM" id="Phobius"/>
    </source>
</evidence>
<evidence type="ECO:0000256" key="3">
    <source>
        <dbReference type="ARBA" id="ARBA00022729"/>
    </source>
</evidence>
<dbReference type="PANTHER" id="PTHR14905">
    <property type="entry name" value="NG37"/>
    <property type="match status" value="1"/>
</dbReference>
<feature type="transmembrane region" description="Helical" evidence="4">
    <location>
        <begin position="831"/>
        <end position="855"/>
    </location>
</feature>
<dbReference type="InterPro" id="IPR052577">
    <property type="entry name" value="VWA7"/>
</dbReference>
<dbReference type="InterPro" id="IPR056862">
    <property type="entry name" value="VWA7_N"/>
</dbReference>